<dbReference type="PANTHER" id="PTHR12338:SF5">
    <property type="entry name" value="ANTIGEN 43-RELATED"/>
    <property type="match status" value="1"/>
</dbReference>
<dbReference type="InterPro" id="IPR012334">
    <property type="entry name" value="Pectin_lyas_fold"/>
</dbReference>
<evidence type="ECO:0000313" key="2">
    <source>
        <dbReference type="EMBL" id="ODN42349.1"/>
    </source>
</evidence>
<dbReference type="InterPro" id="IPR008638">
    <property type="entry name" value="FhaB/CdiA-like_TPS"/>
</dbReference>
<reference evidence="2 3" key="1">
    <citation type="submission" date="2016-08" db="EMBL/GenBank/DDBJ databases">
        <title>Draft genome sequence of Candidatus Piscirickettsia litoralis, from seawater.</title>
        <authorList>
            <person name="Wan X."/>
            <person name="Lee A.J."/>
            <person name="Hou S."/>
            <person name="Donachie S.P."/>
        </authorList>
    </citation>
    <scope>NUCLEOTIDE SEQUENCE [LARGE SCALE GENOMIC DNA]</scope>
    <source>
        <strain evidence="2 3">Y2</strain>
    </source>
</reference>
<dbReference type="SUPFAM" id="SSF51126">
    <property type="entry name" value="Pectin lyase-like"/>
    <property type="match status" value="1"/>
</dbReference>
<sequence>MPEGELVRHGQIDFNRASNKKLIIGQSSDKAIIDWNSFSIARDEEVNIQMQHADQWLLNRVTGPFSSQILGTLNSNGKIILSNQSGVYFGPNAYIDTASFIASTGSITNQNFINDQLYFDFKFLNTFSSIENHGLITADQGLVALVAPAVSNHGTVRARLGQIALASGAAVTIDLYGDNLISFSDGTLVSENMAKTTYDDRGNVITAGITNTGTLSAPGGVVSLTTGQVAKTIRNSINTTGIIEATAIEDKDGFIILKGDNQSDITVSGQVNVNNTTSTNIASAGEVQILGDNITINNAKITATGVKKGGEIYIGGDYQGGDKLPTSTLTHVGQATQIDASAINEGDGGKVILWSDGKTQFSGHIDAQGGSKQGNGGFIEVSGRRELDFTGTVNLLADNGKSGTLLLDPTNITISTGSNTNVTGSTPFEPTSTGSILNETALNTALASGNVIVQTTATGGEEGDITVNADINWTAANTLTLQAHDDIIVQADATFTASHASAILNLRADLDGSGVSNGNGVGGSSGGTVTIADNNTINLSAGGDVNIYYYASDYNSPTNFSGKVQNGNLTSYMLIDNVMGLDNIDSASSSANYALSKNIDMSSAGNWTPLFDGASYDGNFDGQNFTISNLTVNTVDSGDNGLFNAITSEVKNIRITDASITGARENGILTGSNDGGVIINSHTSGTIVQSGNVLVLDEIYFGGLAGSNSGTIRKSSSSAFLDVDGGLADGYAGGLVGVSSGTIEDSFATGRIDGTDRVGGLVGESSGTVLRSFSLGEVNGSTNLGGLVGFNNGGSVTNSYWNTETSGRGSSSGGTGLSDANSKIQTSYTGFDFTGSDAVWAIQANDSYPYQIEGYGNTPQFITTSTSGSGQLINFVTSGNNSNITRSFQNNGVYIIAPEGTYSTPTLIYVNDGGNQGNIVWHPETSAPGASLIAGQVNVEGDATNAIKITELATMLNGVSDTEILLSRQSASETRLESTSILATSATTLFEFDGKLSRQTSGAGTLTFAGPVNITSNSAEINSNNAVITFDNTIDGTFNFTANAGTNAITVNKAVGNTTALGNLSLTGDAGITVDTTTIKTNQIDFNDAVNLTEALTITVNGANSANINAGMTGAKSLVINSSVGEVTFAGTTNITNLDINTANKINLSGAITTSSGVLTFGQPVVLTGHTTLTSVGNQLTFSSTVDGTVDGAQNLTISAGTNFRFNNKVGSNTRLGKLDVTAGPSDIDISTDTVNASQMDFNSSVSILDDTVLNSNGNAINFDSTIDGANNLTLNAGAGAVTLSDQIGSSTALKTLNITGSAINANNNITANQMTFSGPVATPSGTFAYNSNSNNIDFTNTLTGTDTNLILNAGAGGVIIFSNAVSLESLNVTASLSNTVTNNITTDTGGITFASPVNLTGNSIFNSNNSAISLDTVDGTKTFTLNAGTSTVALNDTLGNSSALGNLSINADAGITINTSTIKANQIDFLDAVTLSADAAITANNGNKINISNGITGAANTLTLSGTDEITLSGTSTIKTLTISGTPTQINLAGALTTNTGALSFAQPLNLTAVSSLTSTNNPISLNTVDGTFNFTIDAGTSTAALNNTLGNTAALGNFSISGDAGITINTSTIKANQIDFLDAAILSVDSTLTANGNNTLKLNGITGTTKTLTLNSGTGEITLAGTSDINTLSITSAPTKINLGGALTTHTGALTFAQPLNLITGASSLTSTNNPINMNSTVDGAQELTIDAGTSTVALNNTLGTSTRLGALDITGTAGITLNTTSIKAAQIDLNSPVTLAATATLDSNGNAINLDDTVNATAAGMQGLTLSGGAGAVTLTGALGNTTRLGTLSVTGSAINANNNITANQVTFTGPVVTAAGTFTYDSNSNNIDFTNTLTGTDTNLVLNAGAGGDVTFGNIVNLESLNATASLANVANNITTDTGGYCFL</sequence>
<organism evidence="2 3">
    <name type="scientific">Piscirickettsia litoralis</name>
    <dbReference type="NCBI Taxonomy" id="1891921"/>
    <lineage>
        <taxon>Bacteria</taxon>
        <taxon>Pseudomonadati</taxon>
        <taxon>Pseudomonadota</taxon>
        <taxon>Gammaproteobacteria</taxon>
        <taxon>Thiotrichales</taxon>
        <taxon>Piscirickettsiaceae</taxon>
        <taxon>Piscirickettsia</taxon>
    </lineage>
</organism>
<name>A0ABX3A0F7_9GAMM</name>
<dbReference type="SMART" id="SM00912">
    <property type="entry name" value="Haemagg_act"/>
    <property type="match status" value="1"/>
</dbReference>
<dbReference type="Proteomes" id="UP000094329">
    <property type="component" value="Unassembled WGS sequence"/>
</dbReference>
<proteinExistence type="predicted"/>
<accession>A0ABX3A0F7</accession>
<dbReference type="InterPro" id="IPR050909">
    <property type="entry name" value="Bact_Autotransporter_VF"/>
</dbReference>
<evidence type="ECO:0000259" key="1">
    <source>
        <dbReference type="SMART" id="SM00912"/>
    </source>
</evidence>
<gene>
    <name evidence="2" type="ORF">BGC07_04630</name>
</gene>
<feature type="domain" description="Filamentous haemagglutinin FhaB/tRNA nuclease CdiA-like TPS" evidence="1">
    <location>
        <begin position="3"/>
        <end position="111"/>
    </location>
</feature>
<dbReference type="RefSeq" id="WP_069312146.1">
    <property type="nucleotide sequence ID" value="NZ_MDTU01000001.1"/>
</dbReference>
<evidence type="ECO:0000313" key="3">
    <source>
        <dbReference type="Proteomes" id="UP000094329"/>
    </source>
</evidence>
<keyword evidence="3" id="KW-1185">Reference proteome</keyword>
<dbReference type="InterPro" id="IPR011050">
    <property type="entry name" value="Pectin_lyase_fold/virulence"/>
</dbReference>
<dbReference type="Gene3D" id="2.160.20.110">
    <property type="match status" value="1"/>
</dbReference>
<protein>
    <recommendedName>
        <fullName evidence="1">Filamentous haemagglutinin FhaB/tRNA nuclease CdiA-like TPS domain-containing protein</fullName>
    </recommendedName>
</protein>
<dbReference type="Gene3D" id="2.160.20.10">
    <property type="entry name" value="Single-stranded right-handed beta-helix, Pectin lyase-like"/>
    <property type="match status" value="1"/>
</dbReference>
<dbReference type="Pfam" id="PF05860">
    <property type="entry name" value="TPS"/>
    <property type="match status" value="1"/>
</dbReference>
<dbReference type="NCBIfam" id="TIGR01901">
    <property type="entry name" value="adhes_NPXG"/>
    <property type="match status" value="1"/>
</dbReference>
<dbReference type="PANTHER" id="PTHR12338">
    <property type="entry name" value="AUTOTRANSPORTER"/>
    <property type="match status" value="1"/>
</dbReference>
<dbReference type="EMBL" id="MDTU01000001">
    <property type="protein sequence ID" value="ODN42349.1"/>
    <property type="molecule type" value="Genomic_DNA"/>
</dbReference>
<comment type="caution">
    <text evidence="2">The sequence shown here is derived from an EMBL/GenBank/DDBJ whole genome shotgun (WGS) entry which is preliminary data.</text>
</comment>